<reference evidence="1" key="1">
    <citation type="journal article" date="2014" name="Int. J. Syst. Evol. Microbiol.">
        <title>Complete genome sequence of Corynebacterium casei LMG S-19264T (=DSM 44701T), isolated from a smear-ripened cheese.</title>
        <authorList>
            <consortium name="US DOE Joint Genome Institute (JGI-PGF)"/>
            <person name="Walter F."/>
            <person name="Albersmeier A."/>
            <person name="Kalinowski J."/>
            <person name="Ruckert C."/>
        </authorList>
    </citation>
    <scope>NUCLEOTIDE SEQUENCE</scope>
    <source>
        <strain evidence="1">CGMCC 1.15425</strain>
    </source>
</reference>
<proteinExistence type="predicted"/>
<dbReference type="EMBL" id="BMIY01000004">
    <property type="protein sequence ID" value="GGG54408.1"/>
    <property type="molecule type" value="Genomic_DNA"/>
</dbReference>
<dbReference type="RefSeq" id="WP_068812223.1">
    <property type="nucleotide sequence ID" value="NZ_BMIY01000004.1"/>
</dbReference>
<name>A0A917GQM9_9GAMM</name>
<comment type="caution">
    <text evidence="1">The sequence shown here is derived from an EMBL/GenBank/DDBJ whole genome shotgun (WGS) entry which is preliminary data.</text>
</comment>
<evidence type="ECO:0000313" key="2">
    <source>
        <dbReference type="Proteomes" id="UP000627715"/>
    </source>
</evidence>
<evidence type="ECO:0000313" key="1">
    <source>
        <dbReference type="EMBL" id="GGG54408.1"/>
    </source>
</evidence>
<dbReference type="AlphaFoldDB" id="A0A917GQM9"/>
<reference evidence="1" key="2">
    <citation type="submission" date="2020-09" db="EMBL/GenBank/DDBJ databases">
        <authorList>
            <person name="Sun Q."/>
            <person name="Zhou Y."/>
        </authorList>
    </citation>
    <scope>NUCLEOTIDE SEQUENCE</scope>
    <source>
        <strain evidence="1">CGMCC 1.15425</strain>
    </source>
</reference>
<organism evidence="1 2">
    <name type="scientific">Pseudohongiella nitratireducens</name>
    <dbReference type="NCBI Taxonomy" id="1768907"/>
    <lineage>
        <taxon>Bacteria</taxon>
        <taxon>Pseudomonadati</taxon>
        <taxon>Pseudomonadota</taxon>
        <taxon>Gammaproteobacteria</taxon>
        <taxon>Pseudomonadales</taxon>
        <taxon>Pseudohongiellaceae</taxon>
        <taxon>Pseudohongiella</taxon>
    </lineage>
</organism>
<gene>
    <name evidence="1" type="ORF">GCM10011403_09460</name>
</gene>
<dbReference type="OrthoDB" id="7059098at2"/>
<dbReference type="Proteomes" id="UP000627715">
    <property type="component" value="Unassembled WGS sequence"/>
</dbReference>
<protein>
    <submittedName>
        <fullName evidence="1">Uncharacterized protein</fullName>
    </submittedName>
</protein>
<accession>A0A917GQM9</accession>
<keyword evidence="2" id="KW-1185">Reference proteome</keyword>
<sequence length="215" mass="23915">MVELSGNIPFLWRLSAESSDGFCAVSMVVPFDSEEDNEERKDLTIETSVMSFSSDSSRSEREEMLEWNQDDMSLFLKLVTFHQDGEFAEATDSVRVDLTDPEIIEIIHVVAAAGFGTAYSSAGVIQDAVGRFPPHACDVGSFAALNTVAGFKRCVVVDMDNDDVICVLLEDVPGVEPTSEYERLTRHDLLMVKQTDLLHPDFCHSTQRPRHATLH</sequence>